<keyword evidence="3" id="KW-1185">Reference proteome</keyword>
<sequence length="114" mass="12853">MSKMEANEKCQKWRHTKNKIVKSSKLLTRDSGSELYINVALGKTSDTSFKFLRDLNLQSITHRERAMAGTRPMSIIVSLMILALVLSPAPTCLAAPLNERGRQIIINQVRVKPF</sequence>
<comment type="caution">
    <text evidence="2">The sequence shown here is derived from an EMBL/GenBank/DDBJ whole genome shotgun (WGS) entry which is preliminary data.</text>
</comment>
<keyword evidence="1" id="KW-0812">Transmembrane</keyword>
<gene>
    <name evidence="2" type="ORF">SAY86_026643</name>
</gene>
<evidence type="ECO:0000313" key="2">
    <source>
        <dbReference type="EMBL" id="KAK4765553.1"/>
    </source>
</evidence>
<dbReference type="AlphaFoldDB" id="A0AAN7KB57"/>
<protein>
    <submittedName>
        <fullName evidence="2">Uncharacterized protein</fullName>
    </submittedName>
</protein>
<accession>A0AAN7KB57</accession>
<dbReference type="Proteomes" id="UP001346149">
    <property type="component" value="Unassembled WGS sequence"/>
</dbReference>
<feature type="transmembrane region" description="Helical" evidence="1">
    <location>
        <begin position="73"/>
        <end position="97"/>
    </location>
</feature>
<proteinExistence type="predicted"/>
<name>A0AAN7KB57_TRANT</name>
<evidence type="ECO:0000256" key="1">
    <source>
        <dbReference type="SAM" id="Phobius"/>
    </source>
</evidence>
<dbReference type="EMBL" id="JAXQNO010000023">
    <property type="protein sequence ID" value="KAK4765553.1"/>
    <property type="molecule type" value="Genomic_DNA"/>
</dbReference>
<evidence type="ECO:0000313" key="3">
    <source>
        <dbReference type="Proteomes" id="UP001346149"/>
    </source>
</evidence>
<keyword evidence="1" id="KW-1133">Transmembrane helix</keyword>
<keyword evidence="1" id="KW-0472">Membrane</keyword>
<organism evidence="2 3">
    <name type="scientific">Trapa natans</name>
    <name type="common">Water chestnut</name>
    <dbReference type="NCBI Taxonomy" id="22666"/>
    <lineage>
        <taxon>Eukaryota</taxon>
        <taxon>Viridiplantae</taxon>
        <taxon>Streptophyta</taxon>
        <taxon>Embryophyta</taxon>
        <taxon>Tracheophyta</taxon>
        <taxon>Spermatophyta</taxon>
        <taxon>Magnoliopsida</taxon>
        <taxon>eudicotyledons</taxon>
        <taxon>Gunneridae</taxon>
        <taxon>Pentapetalae</taxon>
        <taxon>rosids</taxon>
        <taxon>malvids</taxon>
        <taxon>Myrtales</taxon>
        <taxon>Lythraceae</taxon>
        <taxon>Trapa</taxon>
    </lineage>
</organism>
<reference evidence="2 3" key="1">
    <citation type="journal article" date="2023" name="Hortic Res">
        <title>Pangenome of water caltrop reveals structural variations and asymmetric subgenome divergence after allopolyploidization.</title>
        <authorList>
            <person name="Zhang X."/>
            <person name="Chen Y."/>
            <person name="Wang L."/>
            <person name="Yuan Y."/>
            <person name="Fang M."/>
            <person name="Shi L."/>
            <person name="Lu R."/>
            <person name="Comes H.P."/>
            <person name="Ma Y."/>
            <person name="Chen Y."/>
            <person name="Huang G."/>
            <person name="Zhou Y."/>
            <person name="Zheng Z."/>
            <person name="Qiu Y."/>
        </authorList>
    </citation>
    <scope>NUCLEOTIDE SEQUENCE [LARGE SCALE GENOMIC DNA]</scope>
    <source>
        <strain evidence="2">F231</strain>
    </source>
</reference>